<comment type="caution">
    <text evidence="1">The sequence shown here is derived from an EMBL/GenBank/DDBJ whole genome shotgun (WGS) entry which is preliminary data.</text>
</comment>
<protein>
    <submittedName>
        <fullName evidence="1">Uncharacterized protein</fullName>
    </submittedName>
</protein>
<dbReference type="EMBL" id="BKCJ011885909">
    <property type="protein sequence ID" value="GFD61037.1"/>
    <property type="molecule type" value="Genomic_DNA"/>
</dbReference>
<sequence>VQVLALLGGRAVRLVVADAEVVLPLRAHRVHGRGAGRKHGLKVLAAVEAGGHSQLELVLQQGFGYLPVAAVLLVAQALA</sequence>
<name>A0A699XMW9_TANCI</name>
<organism evidence="1">
    <name type="scientific">Tanacetum cinerariifolium</name>
    <name type="common">Dalmatian daisy</name>
    <name type="synonym">Chrysanthemum cinerariifolium</name>
    <dbReference type="NCBI Taxonomy" id="118510"/>
    <lineage>
        <taxon>Eukaryota</taxon>
        <taxon>Viridiplantae</taxon>
        <taxon>Streptophyta</taxon>
        <taxon>Embryophyta</taxon>
        <taxon>Tracheophyta</taxon>
        <taxon>Spermatophyta</taxon>
        <taxon>Magnoliopsida</taxon>
        <taxon>eudicotyledons</taxon>
        <taxon>Gunneridae</taxon>
        <taxon>Pentapetalae</taxon>
        <taxon>asterids</taxon>
        <taxon>campanulids</taxon>
        <taxon>Asterales</taxon>
        <taxon>Asteraceae</taxon>
        <taxon>Asteroideae</taxon>
        <taxon>Anthemideae</taxon>
        <taxon>Anthemidinae</taxon>
        <taxon>Tanacetum</taxon>
    </lineage>
</organism>
<feature type="non-terminal residue" evidence="1">
    <location>
        <position position="1"/>
    </location>
</feature>
<reference evidence="1" key="1">
    <citation type="journal article" date="2019" name="Sci. Rep.">
        <title>Draft genome of Tanacetum cinerariifolium, the natural source of mosquito coil.</title>
        <authorList>
            <person name="Yamashiro T."/>
            <person name="Shiraishi A."/>
            <person name="Satake H."/>
            <person name="Nakayama K."/>
        </authorList>
    </citation>
    <scope>NUCLEOTIDE SEQUENCE</scope>
</reference>
<evidence type="ECO:0000313" key="1">
    <source>
        <dbReference type="EMBL" id="GFD61037.1"/>
    </source>
</evidence>
<proteinExistence type="predicted"/>
<gene>
    <name evidence="1" type="ORF">Tci_933006</name>
</gene>
<dbReference type="AlphaFoldDB" id="A0A699XMW9"/>
<feature type="non-terminal residue" evidence="1">
    <location>
        <position position="79"/>
    </location>
</feature>
<accession>A0A699XMW9</accession>